<accession>A0A183PB93</accession>
<evidence type="ECO:0000313" key="2">
    <source>
        <dbReference type="Proteomes" id="UP000269396"/>
    </source>
</evidence>
<keyword evidence="2" id="KW-1185">Reference proteome</keyword>
<gene>
    <name evidence="1" type="ORF">SMTD_LOCUS11629</name>
</gene>
<dbReference type="Proteomes" id="UP000269396">
    <property type="component" value="Unassembled WGS sequence"/>
</dbReference>
<dbReference type="EMBL" id="UZAL01031643">
    <property type="protein sequence ID" value="VDP58749.1"/>
    <property type="molecule type" value="Genomic_DNA"/>
</dbReference>
<sequence>MNQLYHEFWLEIFLTYMWQKMEYIIPPQIQLKDDQKQIHLLGRHFDILRQNIDTSITSLTQ</sequence>
<evidence type="ECO:0000313" key="1">
    <source>
        <dbReference type="EMBL" id="VDP58749.1"/>
    </source>
</evidence>
<organism evidence="1 2">
    <name type="scientific">Schistosoma mattheei</name>
    <dbReference type="NCBI Taxonomy" id="31246"/>
    <lineage>
        <taxon>Eukaryota</taxon>
        <taxon>Metazoa</taxon>
        <taxon>Spiralia</taxon>
        <taxon>Lophotrochozoa</taxon>
        <taxon>Platyhelminthes</taxon>
        <taxon>Trematoda</taxon>
        <taxon>Digenea</taxon>
        <taxon>Strigeidida</taxon>
        <taxon>Schistosomatoidea</taxon>
        <taxon>Schistosomatidae</taxon>
        <taxon>Schistosoma</taxon>
    </lineage>
</organism>
<dbReference type="AlphaFoldDB" id="A0A183PB93"/>
<protein>
    <submittedName>
        <fullName evidence="1">Uncharacterized protein</fullName>
    </submittedName>
</protein>
<reference evidence="1 2" key="1">
    <citation type="submission" date="2018-11" db="EMBL/GenBank/DDBJ databases">
        <authorList>
            <consortium name="Pathogen Informatics"/>
        </authorList>
    </citation>
    <scope>NUCLEOTIDE SEQUENCE [LARGE SCALE GENOMIC DNA]</scope>
    <source>
        <strain>Denwood</strain>
        <strain evidence="2">Zambia</strain>
    </source>
</reference>
<proteinExistence type="predicted"/>
<name>A0A183PB93_9TREM</name>